<keyword evidence="2" id="KW-1185">Reference proteome</keyword>
<sequence>MGSFIAGRRYPVDQWRNRRPVRCGFRPLRAEQRLGRVAARARVDAVAALVVGVCHDLVLSHLLDPAAPAPAELSPGAVDDLVTTLLHGIAPPGD</sequence>
<dbReference type="AlphaFoldDB" id="A0A2W2CCM9"/>
<dbReference type="EMBL" id="POUB01000225">
    <property type="protein sequence ID" value="PZF90624.1"/>
    <property type="molecule type" value="Genomic_DNA"/>
</dbReference>
<dbReference type="RefSeq" id="WP_111136530.1">
    <property type="nucleotide sequence ID" value="NZ_POUB01000225.1"/>
</dbReference>
<protein>
    <recommendedName>
        <fullName evidence="3">Tetracyclin repressor-like C-terminal domain-containing protein</fullName>
    </recommendedName>
</protein>
<reference evidence="1 2" key="1">
    <citation type="submission" date="2018-01" db="EMBL/GenBank/DDBJ databases">
        <title>Draft genome sequence of Salinispora sp. 13K206.</title>
        <authorList>
            <person name="Sahin N."/>
            <person name="Saygin H."/>
            <person name="Ay H."/>
        </authorList>
    </citation>
    <scope>NUCLEOTIDE SEQUENCE [LARGE SCALE GENOMIC DNA]</scope>
    <source>
        <strain evidence="1 2">13K206</strain>
    </source>
</reference>
<accession>A0A2W2CCM9</accession>
<proteinExistence type="predicted"/>
<gene>
    <name evidence="1" type="ORF">C1I99_24285</name>
</gene>
<evidence type="ECO:0000313" key="2">
    <source>
        <dbReference type="Proteomes" id="UP000248749"/>
    </source>
</evidence>
<comment type="caution">
    <text evidence="1">The sequence shown here is derived from an EMBL/GenBank/DDBJ whole genome shotgun (WGS) entry which is preliminary data.</text>
</comment>
<dbReference type="Proteomes" id="UP000248749">
    <property type="component" value="Unassembled WGS sequence"/>
</dbReference>
<evidence type="ECO:0008006" key="3">
    <source>
        <dbReference type="Google" id="ProtNLM"/>
    </source>
</evidence>
<evidence type="ECO:0000313" key="1">
    <source>
        <dbReference type="EMBL" id="PZF90624.1"/>
    </source>
</evidence>
<name>A0A2W2CCM9_9ACTN</name>
<dbReference type="OrthoDB" id="5068503at2"/>
<organism evidence="1 2">
    <name type="scientific">Micromonospora deserti</name>
    <dbReference type="NCBI Taxonomy" id="2070366"/>
    <lineage>
        <taxon>Bacteria</taxon>
        <taxon>Bacillati</taxon>
        <taxon>Actinomycetota</taxon>
        <taxon>Actinomycetes</taxon>
        <taxon>Micromonosporales</taxon>
        <taxon>Micromonosporaceae</taxon>
        <taxon>Micromonospora</taxon>
    </lineage>
</organism>